<dbReference type="InterPro" id="IPR007016">
    <property type="entry name" value="O-antigen_ligase-rel_domated"/>
</dbReference>
<accession>A0ABW3A5Y0</accession>
<feature type="transmembrane region" description="Helical" evidence="5">
    <location>
        <begin position="233"/>
        <end position="251"/>
    </location>
</feature>
<feature type="transmembrane region" description="Helical" evidence="5">
    <location>
        <begin position="367"/>
        <end position="386"/>
    </location>
</feature>
<keyword evidence="7" id="KW-0436">Ligase</keyword>
<feature type="transmembrane region" description="Helical" evidence="5">
    <location>
        <begin position="113"/>
        <end position="133"/>
    </location>
</feature>
<dbReference type="GO" id="GO:0016874">
    <property type="term" value="F:ligase activity"/>
    <property type="evidence" value="ECO:0007669"/>
    <property type="project" value="UniProtKB-KW"/>
</dbReference>
<feature type="transmembrane region" description="Helical" evidence="5">
    <location>
        <begin position="57"/>
        <end position="76"/>
    </location>
</feature>
<keyword evidence="8" id="KW-1185">Reference proteome</keyword>
<keyword evidence="2 5" id="KW-0812">Transmembrane</keyword>
<reference evidence="8" key="1">
    <citation type="journal article" date="2019" name="Int. J. Syst. Evol. Microbiol.">
        <title>The Global Catalogue of Microorganisms (GCM) 10K type strain sequencing project: providing services to taxonomists for standard genome sequencing and annotation.</title>
        <authorList>
            <consortium name="The Broad Institute Genomics Platform"/>
            <consortium name="The Broad Institute Genome Sequencing Center for Infectious Disease"/>
            <person name="Wu L."/>
            <person name="Ma J."/>
        </authorList>
    </citation>
    <scope>NUCLEOTIDE SEQUENCE [LARGE SCALE GENOMIC DNA]</scope>
    <source>
        <strain evidence="8">JCM 32148</strain>
    </source>
</reference>
<feature type="transmembrane region" description="Helical" evidence="5">
    <location>
        <begin position="82"/>
        <end position="101"/>
    </location>
</feature>
<dbReference type="EMBL" id="JBHTHM010001319">
    <property type="protein sequence ID" value="MFD0786378.1"/>
    <property type="molecule type" value="Genomic_DNA"/>
</dbReference>
<keyword evidence="3 5" id="KW-1133">Transmembrane helix</keyword>
<feature type="transmembrane region" description="Helical" evidence="5">
    <location>
        <begin position="334"/>
        <end position="360"/>
    </location>
</feature>
<evidence type="ECO:0000256" key="2">
    <source>
        <dbReference type="ARBA" id="ARBA00022692"/>
    </source>
</evidence>
<protein>
    <submittedName>
        <fullName evidence="7">O-antigen ligase family protein</fullName>
    </submittedName>
</protein>
<comment type="caution">
    <text evidence="7">The sequence shown here is derived from an EMBL/GenBank/DDBJ whole genome shotgun (WGS) entry which is preliminary data.</text>
</comment>
<comment type="subcellular location">
    <subcellularLocation>
        <location evidence="1">Membrane</location>
        <topology evidence="1">Multi-pass membrane protein</topology>
    </subcellularLocation>
</comment>
<evidence type="ECO:0000256" key="5">
    <source>
        <dbReference type="SAM" id="Phobius"/>
    </source>
</evidence>
<dbReference type="Pfam" id="PF04932">
    <property type="entry name" value="Wzy_C"/>
    <property type="match status" value="1"/>
</dbReference>
<organism evidence="7 8">
    <name type="scientific">Micromonospora azadirachtae</name>
    <dbReference type="NCBI Taxonomy" id="1970735"/>
    <lineage>
        <taxon>Bacteria</taxon>
        <taxon>Bacillati</taxon>
        <taxon>Actinomycetota</taxon>
        <taxon>Actinomycetes</taxon>
        <taxon>Micromonosporales</taxon>
        <taxon>Micromonosporaceae</taxon>
        <taxon>Micromonospora</taxon>
    </lineage>
</organism>
<name>A0ABW3A5Y0_9ACTN</name>
<dbReference type="PANTHER" id="PTHR37422:SF13">
    <property type="entry name" value="LIPOPOLYSACCHARIDE BIOSYNTHESIS PROTEIN PA4999-RELATED"/>
    <property type="match status" value="1"/>
</dbReference>
<dbReference type="InterPro" id="IPR051533">
    <property type="entry name" value="WaaL-like"/>
</dbReference>
<feature type="non-terminal residue" evidence="7">
    <location>
        <position position="1"/>
    </location>
</feature>
<dbReference type="PANTHER" id="PTHR37422">
    <property type="entry name" value="TEICHURONIC ACID BIOSYNTHESIS PROTEIN TUAE"/>
    <property type="match status" value="1"/>
</dbReference>
<evidence type="ECO:0000313" key="8">
    <source>
        <dbReference type="Proteomes" id="UP001597053"/>
    </source>
</evidence>
<evidence type="ECO:0000313" key="7">
    <source>
        <dbReference type="EMBL" id="MFD0786378.1"/>
    </source>
</evidence>
<sequence length="426" mass="45606">PLPPPALLPLWPLAMMFGLVPVWWLTGTFYLGWPLFGALLFALLLTRGRVPLPPASGVWLLFLALVVASVTQVQSAASVLTFALRLAFYVTALVVGAYVYAAARERADLVRVLTPLTAFWFALVVLGWLAVLAPRLAMTTPVEVLLPGGVVRTPFIQDMVHLTTAEYSARSLNPIYRPAAPFAYTNNYGSAYAMTLPCVVAFTMLRRHGVLRLALLVSLPLSLPPAFLTLNRAMFLSLGVGLAVLGVRASLRGNVRVAASIVGVVVIAAVAALFIPIADMINQRVESSDTNADRLSLYLEVLRWVRDSPWLGYGSPVNVDTVSADAPIGTQGQFWMVLFSHGVPALLCFLAWFVAAAVICGRATSAAGQWLAVVPVVCLVQIPFYGMANQNLAVAFFAVTFAMALAAPERAWPPGLGPAAVQPVAV</sequence>
<feature type="transmembrane region" description="Helical" evidence="5">
    <location>
        <begin position="210"/>
        <end position="227"/>
    </location>
</feature>
<gene>
    <name evidence="7" type="ORF">ACFQZ8_20965</name>
</gene>
<feature type="non-terminal residue" evidence="7">
    <location>
        <position position="426"/>
    </location>
</feature>
<dbReference type="Proteomes" id="UP001597053">
    <property type="component" value="Unassembled WGS sequence"/>
</dbReference>
<evidence type="ECO:0000259" key="6">
    <source>
        <dbReference type="Pfam" id="PF04932"/>
    </source>
</evidence>
<feature type="transmembrane region" description="Helical" evidence="5">
    <location>
        <begin position="258"/>
        <end position="278"/>
    </location>
</feature>
<keyword evidence="4 5" id="KW-0472">Membrane</keyword>
<feature type="domain" description="O-antigen ligase-related" evidence="6">
    <location>
        <begin position="227"/>
        <end position="350"/>
    </location>
</feature>
<evidence type="ECO:0000256" key="1">
    <source>
        <dbReference type="ARBA" id="ARBA00004141"/>
    </source>
</evidence>
<proteinExistence type="predicted"/>
<evidence type="ECO:0000256" key="4">
    <source>
        <dbReference type="ARBA" id="ARBA00023136"/>
    </source>
</evidence>
<feature type="transmembrane region" description="Helical" evidence="5">
    <location>
        <begin position="20"/>
        <end position="45"/>
    </location>
</feature>
<feature type="transmembrane region" description="Helical" evidence="5">
    <location>
        <begin position="188"/>
        <end position="205"/>
    </location>
</feature>
<evidence type="ECO:0000256" key="3">
    <source>
        <dbReference type="ARBA" id="ARBA00022989"/>
    </source>
</evidence>